<reference evidence="4" key="2">
    <citation type="submission" date="2015-07" db="EMBL/GenBank/DDBJ databases">
        <title>MeaNS - Measles Nucleotide Surveillance Program.</title>
        <authorList>
            <person name="Tran T."/>
            <person name="Druce J."/>
        </authorList>
    </citation>
    <scope>NUCLEOTIDE SEQUENCE</scope>
    <source>
        <strain evidence="4">EL-164</strain>
    </source>
</reference>
<evidence type="ECO:0000313" key="5">
    <source>
        <dbReference type="EMBL" id="SEM94959.1"/>
    </source>
</evidence>
<dbReference type="EMBL" id="LGVV01000004">
    <property type="protein sequence ID" value="KNX42854.1"/>
    <property type="molecule type" value="Genomic_DNA"/>
</dbReference>
<reference evidence="6" key="1">
    <citation type="submission" date="2015-07" db="EMBL/GenBank/DDBJ databases">
        <title>Draft Genome Sequence of Roseovarius tolerans EL-164, a producer of N-Acylated Alanine Methyl Esters (NAMEs).</title>
        <authorList>
            <person name="Voget S."/>
            <person name="Bruns H."/>
            <person name="Wagner-Doebler I."/>
            <person name="Schulz S."/>
            <person name="Daniel R."/>
        </authorList>
    </citation>
    <scope>NUCLEOTIDE SEQUENCE [LARGE SCALE GENOMIC DNA]</scope>
    <source>
        <strain evidence="6">EL-164</strain>
    </source>
</reference>
<keyword evidence="2" id="KW-0597">Phosphoprotein</keyword>
<dbReference type="PROSITE" id="PS50075">
    <property type="entry name" value="CARRIER"/>
    <property type="match status" value="1"/>
</dbReference>
<reference evidence="5 7" key="3">
    <citation type="submission" date="2016-10" db="EMBL/GenBank/DDBJ databases">
        <authorList>
            <person name="de Groot N.N."/>
        </authorList>
    </citation>
    <scope>NUCLEOTIDE SEQUENCE [LARGE SCALE GENOMIC DNA]</scope>
    <source>
        <strain evidence="5 7">DSM 11457</strain>
    </source>
</reference>
<dbReference type="InterPro" id="IPR036736">
    <property type="entry name" value="ACP-like_sf"/>
</dbReference>
<dbReference type="RefSeq" id="WP_050661450.1">
    <property type="nucleotide sequence ID" value="NZ_CP118494.1"/>
</dbReference>
<organism evidence="4 6">
    <name type="scientific">Roseovarius tolerans</name>
    <dbReference type="NCBI Taxonomy" id="74031"/>
    <lineage>
        <taxon>Bacteria</taxon>
        <taxon>Pseudomonadati</taxon>
        <taxon>Pseudomonadota</taxon>
        <taxon>Alphaproteobacteria</taxon>
        <taxon>Rhodobacterales</taxon>
        <taxon>Roseobacteraceae</taxon>
        <taxon>Roseovarius</taxon>
    </lineage>
</organism>
<dbReference type="InterPro" id="IPR009081">
    <property type="entry name" value="PP-bd_ACP"/>
</dbReference>
<dbReference type="SUPFAM" id="SSF47336">
    <property type="entry name" value="ACP-like"/>
    <property type="match status" value="1"/>
</dbReference>
<dbReference type="PATRIC" id="fig|74031.6.peg.515"/>
<gene>
    <name evidence="4" type="ORF">ROTO_05010</name>
    <name evidence="5" type="ORF">SAMN04488077_11020</name>
</gene>
<dbReference type="Pfam" id="PF00550">
    <property type="entry name" value="PP-binding"/>
    <property type="match status" value="1"/>
</dbReference>
<dbReference type="EMBL" id="FOBO01000010">
    <property type="protein sequence ID" value="SEM94959.1"/>
    <property type="molecule type" value="Genomic_DNA"/>
</dbReference>
<dbReference type="Gene3D" id="1.10.1200.10">
    <property type="entry name" value="ACP-like"/>
    <property type="match status" value="1"/>
</dbReference>
<evidence type="ECO:0000259" key="3">
    <source>
        <dbReference type="PROSITE" id="PS50075"/>
    </source>
</evidence>
<evidence type="ECO:0000256" key="1">
    <source>
        <dbReference type="ARBA" id="ARBA00022450"/>
    </source>
</evidence>
<dbReference type="Proteomes" id="UP000182160">
    <property type="component" value="Unassembled WGS sequence"/>
</dbReference>
<name>A0A0L6CYM1_9RHOB</name>
<keyword evidence="1" id="KW-0596">Phosphopantetheine</keyword>
<evidence type="ECO:0000313" key="6">
    <source>
        <dbReference type="Proteomes" id="UP000037046"/>
    </source>
</evidence>
<keyword evidence="6" id="KW-1185">Reference proteome</keyword>
<evidence type="ECO:0000256" key="2">
    <source>
        <dbReference type="ARBA" id="ARBA00022553"/>
    </source>
</evidence>
<protein>
    <submittedName>
        <fullName evidence="4">Acyl carrier protein</fullName>
    </submittedName>
</protein>
<dbReference type="STRING" id="74031.SAMN04488077_11020"/>
<dbReference type="OrthoDB" id="287644at2"/>
<dbReference type="InterPro" id="IPR006162">
    <property type="entry name" value="Ppantetheine_attach_site"/>
</dbReference>
<proteinExistence type="predicted"/>
<sequence>MSHETQDLDQEIMQTLLTHLARFPTKSDELNAQTDLAADMNIDSVNMMELLMEIEDTFDVSFPLNMMANVNTVQDLANQIKQLVENRP</sequence>
<dbReference type="AlphaFoldDB" id="A0A0L6CYM1"/>
<feature type="domain" description="Carrier" evidence="3">
    <location>
        <begin position="6"/>
        <end position="84"/>
    </location>
</feature>
<evidence type="ECO:0000313" key="4">
    <source>
        <dbReference type="EMBL" id="KNX42854.1"/>
    </source>
</evidence>
<dbReference type="PROSITE" id="PS00012">
    <property type="entry name" value="PHOSPHOPANTETHEINE"/>
    <property type="match status" value="1"/>
</dbReference>
<dbReference type="Proteomes" id="UP000037046">
    <property type="component" value="Unassembled WGS sequence"/>
</dbReference>
<evidence type="ECO:0000313" key="7">
    <source>
        <dbReference type="Proteomes" id="UP000182160"/>
    </source>
</evidence>
<accession>A0A0L6CYM1</accession>